<feature type="compositionally biased region" description="Low complexity" evidence="1">
    <location>
        <begin position="538"/>
        <end position="559"/>
    </location>
</feature>
<feature type="compositionally biased region" description="Acidic residues" evidence="1">
    <location>
        <begin position="128"/>
        <end position="149"/>
    </location>
</feature>
<feature type="region of interest" description="Disordered" evidence="1">
    <location>
        <begin position="106"/>
        <end position="151"/>
    </location>
</feature>
<gene>
    <name evidence="4" type="ORF">LENED_010623</name>
</gene>
<evidence type="ECO:0000313" key="4">
    <source>
        <dbReference type="EMBL" id="GAW08561.1"/>
    </source>
</evidence>
<feature type="compositionally biased region" description="Low complexity" evidence="1">
    <location>
        <begin position="1"/>
        <end position="25"/>
    </location>
</feature>
<dbReference type="InterPro" id="IPR045340">
    <property type="entry name" value="DUF6533"/>
</dbReference>
<feature type="compositionally biased region" description="Low complexity" evidence="1">
    <location>
        <begin position="454"/>
        <end position="474"/>
    </location>
</feature>
<proteinExistence type="predicted"/>
<dbReference type="STRING" id="5353.A0A1Q3EN04"/>
<feature type="transmembrane region" description="Helical" evidence="2">
    <location>
        <begin position="839"/>
        <end position="860"/>
    </location>
</feature>
<reference evidence="4 5" key="2">
    <citation type="submission" date="2017-02" db="EMBL/GenBank/DDBJ databases">
        <title>A genome survey and senescence transcriptome analysis in Lentinula edodes.</title>
        <authorList>
            <person name="Sakamoto Y."/>
            <person name="Nakade K."/>
            <person name="Sato S."/>
            <person name="Yoshida Y."/>
            <person name="Miyazaki K."/>
            <person name="Natsume S."/>
            <person name="Konno N."/>
        </authorList>
    </citation>
    <scope>NUCLEOTIDE SEQUENCE [LARGE SCALE GENOMIC DNA]</scope>
    <source>
        <strain evidence="4 5">NBRC 111202</strain>
    </source>
</reference>
<dbReference type="AlphaFoldDB" id="A0A1Q3EN04"/>
<sequence length="1056" mass="117643">MIRSNSDTTTTTSTGSPTPVSPFSSDYSVPSEPTSDETPDLGAFTAVLRAWTNLQPPLRTANSTLAQLANTTSSSSRSLATSSSDLREDKSTVWSHRPIANYLSLSDPVTTDAESTDRDRPRTVQIEAVDDDFYDHDNTNDDNDHDESDEQLRSQDLGLFDVEEQPSLGYLDEALQFIAAERERWTAQRETGTTAAMLTGIDPRRKRRRKRNKTPRAQSTTRTPTVSTFSSISTITASTALADDLNDAEDADALGVDADDSSSSVEQQSSPLRASQSVIFSSTPGTPSRRARGRGRTRLLHSRSTPQLRLIRHEHEDEDEEDESTDSVTEDSPRVQQLKLLGKKLEALFPEDREYLKKVRYRTMSPPRAASGSLQMSGPAGYLDSVDAEGPSKHVVLGGFVDTRGDPLKRTGKKDERLIHVFVDHSNILIGLLNYLRRYPRQHPQYRGSSYRIPQSQISATSPPSSSPHSFSSPYPKPPKHLSHSALSLILERGRPITRRILDLSSYPGNGAPGNVSSPAGDSSSSQSQRRQRNRAGSMNSSNNNQINNNYNYDNKPSSFTGVGRKKFHSRKISDNSSPESEQNGGPTGLSPGFMRSSGHLYSHSLPTSHTSTPPPFPNLNISASLAPPAIITPSPVQQQRIRYREQGVDELLQLKLHQVLASIDGPPPKGSTIILATGDGNVGQFNEDGFLGGVRTALRRGWKVELYAWEGGLSRAWKREFGEGSEWGGASKSNKKSQGKATQSGSDDDGPRFKVIGIEQFGSEAILFEQNFVASSIVMFLYDWMLMLPAEIEFVWTASLRRPLNVLYIIQRYMPFVDTVAILFVVSFVQPIDSEACRILYNISGWMYITGIALTDVLLTARTWALWGKDIRLTIGLPVFFMCCWVPNFYIMHRFLRSQTFLPSPLPQEIGCVILGGQPILYLCWVLLTIYEAVILILMLIPGFRDFRTGRWLTRVVYRDGITYYIIIFLWSVVNVVAILLLPHVFENLFSSYQRVMHTVLTSRAILHMRSKSRKFPTTRSLAIVVTQEHVISGLDDEDTQRTRTANDMELSLLH</sequence>
<feature type="region of interest" description="Disordered" evidence="1">
    <location>
        <begin position="726"/>
        <end position="752"/>
    </location>
</feature>
<keyword evidence="5" id="KW-1185">Reference proteome</keyword>
<feature type="compositionally biased region" description="Low complexity" evidence="1">
    <location>
        <begin position="261"/>
        <end position="270"/>
    </location>
</feature>
<protein>
    <recommendedName>
        <fullName evidence="3">DUF6533 domain-containing protein</fullName>
    </recommendedName>
</protein>
<feature type="transmembrane region" description="Helical" evidence="2">
    <location>
        <begin position="814"/>
        <end position="833"/>
    </location>
</feature>
<feature type="transmembrane region" description="Helical" evidence="2">
    <location>
        <begin position="921"/>
        <end position="942"/>
    </location>
</feature>
<feature type="region of interest" description="Disordered" evidence="1">
    <location>
        <begin position="69"/>
        <end position="91"/>
    </location>
</feature>
<feature type="compositionally biased region" description="Polar residues" evidence="1">
    <location>
        <begin position="215"/>
        <end position="224"/>
    </location>
</feature>
<reference evidence="4 5" key="1">
    <citation type="submission" date="2016-08" db="EMBL/GenBank/DDBJ databases">
        <authorList>
            <consortium name="Lentinula edodes genome sequencing consortium"/>
            <person name="Sakamoto Y."/>
            <person name="Nakade K."/>
            <person name="Sato S."/>
            <person name="Yoshida Y."/>
            <person name="Miyazaki K."/>
            <person name="Natsume S."/>
            <person name="Konno N."/>
        </authorList>
    </citation>
    <scope>NUCLEOTIDE SEQUENCE [LARGE SCALE GENOMIC DNA]</scope>
    <source>
        <strain evidence="4 5">NBRC 111202</strain>
    </source>
</reference>
<feature type="region of interest" description="Disordered" evidence="1">
    <location>
        <begin position="445"/>
        <end position="482"/>
    </location>
</feature>
<dbReference type="CDD" id="cd18724">
    <property type="entry name" value="PIN_LabA-like"/>
    <property type="match status" value="1"/>
</dbReference>
<feature type="compositionally biased region" description="Acidic residues" evidence="1">
    <location>
        <begin position="316"/>
        <end position="329"/>
    </location>
</feature>
<accession>A0A1Q3EN04</accession>
<dbReference type="Pfam" id="PF20151">
    <property type="entry name" value="DUF6533"/>
    <property type="match status" value="1"/>
</dbReference>
<evidence type="ECO:0000256" key="2">
    <source>
        <dbReference type="SAM" id="Phobius"/>
    </source>
</evidence>
<feature type="compositionally biased region" description="Basic residues" evidence="1">
    <location>
        <begin position="204"/>
        <end position="214"/>
    </location>
</feature>
<feature type="compositionally biased region" description="Low complexity" evidence="1">
    <location>
        <begin position="600"/>
        <end position="612"/>
    </location>
</feature>
<feature type="region of interest" description="Disordered" evidence="1">
    <location>
        <begin position="1"/>
        <end position="41"/>
    </location>
</feature>
<feature type="region of interest" description="Disordered" evidence="1">
    <location>
        <begin position="503"/>
        <end position="621"/>
    </location>
</feature>
<comment type="caution">
    <text evidence="4">The sequence shown here is derived from an EMBL/GenBank/DDBJ whole genome shotgun (WGS) entry which is preliminary data.</text>
</comment>
<feature type="domain" description="DUF6533" evidence="3">
    <location>
        <begin position="775"/>
        <end position="818"/>
    </location>
</feature>
<feature type="compositionally biased region" description="Polar residues" evidence="1">
    <location>
        <begin position="575"/>
        <end position="585"/>
    </location>
</feature>
<evidence type="ECO:0000313" key="5">
    <source>
        <dbReference type="Proteomes" id="UP000188533"/>
    </source>
</evidence>
<keyword evidence="2" id="KW-0812">Transmembrane</keyword>
<feature type="transmembrane region" description="Helical" evidence="2">
    <location>
        <begin position="963"/>
        <end position="987"/>
    </location>
</feature>
<feature type="compositionally biased region" description="Polar residues" evidence="1">
    <location>
        <begin position="271"/>
        <end position="282"/>
    </location>
</feature>
<feature type="compositionally biased region" description="Basic residues" evidence="1">
    <location>
        <begin position="289"/>
        <end position="301"/>
    </location>
</feature>
<keyword evidence="2" id="KW-1133">Transmembrane helix</keyword>
<dbReference type="EMBL" id="BDGU01000664">
    <property type="protein sequence ID" value="GAW08561.1"/>
    <property type="molecule type" value="Genomic_DNA"/>
</dbReference>
<feature type="region of interest" description="Disordered" evidence="1">
    <location>
        <begin position="188"/>
        <end position="228"/>
    </location>
</feature>
<dbReference type="Proteomes" id="UP000188533">
    <property type="component" value="Unassembled WGS sequence"/>
</dbReference>
<keyword evidence="2" id="KW-0472">Membrane</keyword>
<feature type="transmembrane region" description="Helical" evidence="2">
    <location>
        <begin position="872"/>
        <end position="892"/>
    </location>
</feature>
<organism evidence="4 5">
    <name type="scientific">Lentinula edodes</name>
    <name type="common">Shiitake mushroom</name>
    <name type="synonym">Lentinus edodes</name>
    <dbReference type="NCBI Taxonomy" id="5353"/>
    <lineage>
        <taxon>Eukaryota</taxon>
        <taxon>Fungi</taxon>
        <taxon>Dikarya</taxon>
        <taxon>Basidiomycota</taxon>
        <taxon>Agaricomycotina</taxon>
        <taxon>Agaricomycetes</taxon>
        <taxon>Agaricomycetidae</taxon>
        <taxon>Agaricales</taxon>
        <taxon>Marasmiineae</taxon>
        <taxon>Omphalotaceae</taxon>
        <taxon>Lentinula</taxon>
    </lineage>
</organism>
<feature type="compositionally biased region" description="Low complexity" evidence="1">
    <location>
        <begin position="71"/>
        <end position="84"/>
    </location>
</feature>
<feature type="region of interest" description="Disordered" evidence="1">
    <location>
        <begin position="254"/>
        <end position="334"/>
    </location>
</feature>
<name>A0A1Q3EN04_LENED</name>
<evidence type="ECO:0000259" key="3">
    <source>
        <dbReference type="Pfam" id="PF20151"/>
    </source>
</evidence>
<evidence type="ECO:0000256" key="1">
    <source>
        <dbReference type="SAM" id="MobiDB-lite"/>
    </source>
</evidence>